<evidence type="ECO:0000256" key="11">
    <source>
        <dbReference type="PIRSR" id="PIRSR006268-2"/>
    </source>
</evidence>
<organism evidence="12 13">
    <name type="scientific">Arenibacter aquaticus</name>
    <dbReference type="NCBI Taxonomy" id="2489054"/>
    <lineage>
        <taxon>Bacteria</taxon>
        <taxon>Pseudomonadati</taxon>
        <taxon>Bacteroidota</taxon>
        <taxon>Flavobacteriia</taxon>
        <taxon>Flavobacteriales</taxon>
        <taxon>Flavobacteriaceae</taxon>
        <taxon>Arenibacter</taxon>
    </lineage>
</organism>
<dbReference type="SUPFAM" id="SSF143631">
    <property type="entry name" value="ApbE-like"/>
    <property type="match status" value="1"/>
</dbReference>
<evidence type="ECO:0000313" key="13">
    <source>
        <dbReference type="Proteomes" id="UP000267585"/>
    </source>
</evidence>
<feature type="binding site" evidence="11">
    <location>
        <position position="256"/>
    </location>
    <ligand>
        <name>Mg(2+)</name>
        <dbReference type="ChEBI" id="CHEBI:18420"/>
    </ligand>
</feature>
<sequence length="296" mass="32224">MGDSFDISVVADNEEIGYINIEEAVSEIKRIEKIISSWDEESEVSQVNKYAGIKPVKVSVELFKLIDRANQISEITSGAFDITFAGMDNIWKFDGSMKYRPTQEQLIKSVAKVGYRKIVLNEEQHTVFLKLKGMKIGLGAIGKGYAADKAKALMVEKQVRGGVINAGGDLTTWGTKATGEKWLIGIANPHGKDKIFSWLPVLESSVATSDSYDKYISFEGKKYSHILDPRTGNPTAGINSVSVFSKTAELSDALATAIFVLGVDSGMALINQLQGTEAIIVDSSNTMHKSSGILFN</sequence>
<proteinExistence type="inferred from homology"/>
<evidence type="ECO:0000256" key="3">
    <source>
        <dbReference type="ARBA" id="ARBA00022630"/>
    </source>
</evidence>
<dbReference type="EMBL" id="RQPJ01000008">
    <property type="protein sequence ID" value="RTE53167.1"/>
    <property type="molecule type" value="Genomic_DNA"/>
</dbReference>
<evidence type="ECO:0000256" key="1">
    <source>
        <dbReference type="ARBA" id="ARBA00011955"/>
    </source>
</evidence>
<name>A0A3S0D4Z9_9FLAO</name>
<dbReference type="PANTHER" id="PTHR30040:SF2">
    <property type="entry name" value="FAD:PROTEIN FMN TRANSFERASE"/>
    <property type="match status" value="1"/>
</dbReference>
<evidence type="ECO:0000256" key="6">
    <source>
        <dbReference type="ARBA" id="ARBA00022827"/>
    </source>
</evidence>
<dbReference type="GO" id="GO:0016740">
    <property type="term" value="F:transferase activity"/>
    <property type="evidence" value="ECO:0007669"/>
    <property type="project" value="UniProtKB-UniRule"/>
</dbReference>
<evidence type="ECO:0000256" key="5">
    <source>
        <dbReference type="ARBA" id="ARBA00022723"/>
    </source>
</evidence>
<dbReference type="OrthoDB" id="9778595at2"/>
<evidence type="ECO:0000256" key="10">
    <source>
        <dbReference type="PIRNR" id="PIRNR006268"/>
    </source>
</evidence>
<dbReference type="Gene3D" id="3.10.520.10">
    <property type="entry name" value="ApbE-like domains"/>
    <property type="match status" value="1"/>
</dbReference>
<dbReference type="InterPro" id="IPR003374">
    <property type="entry name" value="ApbE-like_sf"/>
</dbReference>
<keyword evidence="5 10" id="KW-0479">Metal-binding</keyword>
<keyword evidence="6 10" id="KW-0274">FAD</keyword>
<comment type="cofactor">
    <cofactor evidence="11">
        <name>Mg(2+)</name>
        <dbReference type="ChEBI" id="CHEBI:18420"/>
    </cofactor>
    <cofactor evidence="11">
        <name>Mn(2+)</name>
        <dbReference type="ChEBI" id="CHEBI:29035"/>
    </cofactor>
    <text evidence="11">Magnesium. Can also use manganese.</text>
</comment>
<dbReference type="Proteomes" id="UP000267585">
    <property type="component" value="Unassembled WGS sequence"/>
</dbReference>
<dbReference type="GO" id="GO:0046872">
    <property type="term" value="F:metal ion binding"/>
    <property type="evidence" value="ECO:0007669"/>
    <property type="project" value="UniProtKB-UniRule"/>
</dbReference>
<comment type="catalytic activity">
    <reaction evidence="9 10">
        <text>L-threonyl-[protein] + FAD = FMN-L-threonyl-[protein] + AMP + H(+)</text>
        <dbReference type="Rhea" id="RHEA:36847"/>
        <dbReference type="Rhea" id="RHEA-COMP:11060"/>
        <dbReference type="Rhea" id="RHEA-COMP:11061"/>
        <dbReference type="ChEBI" id="CHEBI:15378"/>
        <dbReference type="ChEBI" id="CHEBI:30013"/>
        <dbReference type="ChEBI" id="CHEBI:57692"/>
        <dbReference type="ChEBI" id="CHEBI:74257"/>
        <dbReference type="ChEBI" id="CHEBI:456215"/>
        <dbReference type="EC" id="2.7.1.180"/>
    </reaction>
</comment>
<keyword evidence="13" id="KW-1185">Reference proteome</keyword>
<dbReference type="EC" id="2.7.1.180" evidence="1 10"/>
<accession>A0A3S0D4Z9</accession>
<dbReference type="PIRSF" id="PIRSF006268">
    <property type="entry name" value="ApbE"/>
    <property type="match status" value="1"/>
</dbReference>
<dbReference type="InterPro" id="IPR024932">
    <property type="entry name" value="ApbE"/>
</dbReference>
<keyword evidence="7 10" id="KW-0460">Magnesium</keyword>
<evidence type="ECO:0000256" key="9">
    <source>
        <dbReference type="ARBA" id="ARBA00048540"/>
    </source>
</evidence>
<dbReference type="Pfam" id="PF02424">
    <property type="entry name" value="ApbE"/>
    <property type="match status" value="1"/>
</dbReference>
<evidence type="ECO:0000256" key="8">
    <source>
        <dbReference type="ARBA" id="ARBA00031306"/>
    </source>
</evidence>
<dbReference type="AlphaFoldDB" id="A0A3S0D4Z9"/>
<reference evidence="12 13" key="1">
    <citation type="submission" date="2018-11" db="EMBL/GenBank/DDBJ databases">
        <title>Arenibacter aquaticus sp.nov., a marine bacterium isolated from surface seawater in the South China Sea.</title>
        <authorList>
            <person name="Guo J."/>
            <person name="Sun J."/>
        </authorList>
    </citation>
    <scope>NUCLEOTIDE SEQUENCE [LARGE SCALE GENOMIC DNA]</scope>
    <source>
        <strain evidence="12 13">GUO666</strain>
    </source>
</reference>
<protein>
    <recommendedName>
        <fullName evidence="2 10">FAD:protein FMN transferase</fullName>
        <ecNumber evidence="1 10">2.7.1.180</ecNumber>
    </recommendedName>
    <alternativeName>
        <fullName evidence="8 10">Flavin transferase</fullName>
    </alternativeName>
</protein>
<feature type="binding site" evidence="11">
    <location>
        <position position="252"/>
    </location>
    <ligand>
        <name>Mg(2+)</name>
        <dbReference type="ChEBI" id="CHEBI:18420"/>
    </ligand>
</feature>
<keyword evidence="4 10" id="KW-0808">Transferase</keyword>
<gene>
    <name evidence="12" type="ORF">EHW67_12705</name>
</gene>
<keyword evidence="3 10" id="KW-0285">Flavoprotein</keyword>
<comment type="similarity">
    <text evidence="10">Belongs to the ApbE family.</text>
</comment>
<evidence type="ECO:0000256" key="2">
    <source>
        <dbReference type="ARBA" id="ARBA00016337"/>
    </source>
</evidence>
<evidence type="ECO:0000256" key="4">
    <source>
        <dbReference type="ARBA" id="ARBA00022679"/>
    </source>
</evidence>
<comment type="caution">
    <text evidence="12">The sequence shown here is derived from an EMBL/GenBank/DDBJ whole genome shotgun (WGS) entry which is preliminary data.</text>
</comment>
<evidence type="ECO:0000313" key="12">
    <source>
        <dbReference type="EMBL" id="RTE53167.1"/>
    </source>
</evidence>
<dbReference type="PANTHER" id="PTHR30040">
    <property type="entry name" value="THIAMINE BIOSYNTHESIS LIPOPROTEIN APBE"/>
    <property type="match status" value="1"/>
</dbReference>
<feature type="binding site" evidence="11">
    <location>
        <position position="140"/>
    </location>
    <ligand>
        <name>Mg(2+)</name>
        <dbReference type="ChEBI" id="CHEBI:18420"/>
    </ligand>
</feature>
<evidence type="ECO:0000256" key="7">
    <source>
        <dbReference type="ARBA" id="ARBA00022842"/>
    </source>
</evidence>